<accession>A0A223V0C7</accession>
<keyword evidence="2" id="KW-1185">Reference proteome</keyword>
<dbReference type="Gene3D" id="2.130.10.130">
    <property type="entry name" value="Integrin alpha, N-terminal"/>
    <property type="match status" value="1"/>
</dbReference>
<dbReference type="SUPFAM" id="SSF69318">
    <property type="entry name" value="Integrin alpha N-terminal domain"/>
    <property type="match status" value="1"/>
</dbReference>
<dbReference type="InterPro" id="IPR013517">
    <property type="entry name" value="FG-GAP"/>
</dbReference>
<name>A0A223V0C7_9FLAO</name>
<evidence type="ECO:0000313" key="2">
    <source>
        <dbReference type="Proteomes" id="UP000215244"/>
    </source>
</evidence>
<gene>
    <name evidence="1" type="ORF">CJ263_00745</name>
</gene>
<dbReference type="Pfam" id="PF13517">
    <property type="entry name" value="FG-GAP_3"/>
    <property type="match status" value="1"/>
</dbReference>
<dbReference type="PANTHER" id="PTHR46580">
    <property type="entry name" value="SENSOR KINASE-RELATED"/>
    <property type="match status" value="1"/>
</dbReference>
<dbReference type="Proteomes" id="UP000215244">
    <property type="component" value="Chromosome"/>
</dbReference>
<protein>
    <submittedName>
        <fullName evidence="1">Uncharacterized protein</fullName>
    </submittedName>
</protein>
<dbReference type="KEGG" id="marb:CJ263_00745"/>
<dbReference type="InterPro" id="IPR028994">
    <property type="entry name" value="Integrin_alpha_N"/>
</dbReference>
<dbReference type="OrthoDB" id="1391917at2"/>
<proteinExistence type="predicted"/>
<sequence length="508" mass="58238">MRKSIHLKNFIYIISVIALFSCESKEKKTIALYNSYCASCHVLPTIENLPKHIWEEGVLPDMGARMGIYDSTYDPYEKVSRMEEFAIKQSGIYPEKPLMNISDWNLLKDYILNMAKDSLNTGSVITPRKKVSQFKPNPIILDSIKGSLITFLEYDSVQKQIITGNLNRKLIHYETLIKQVTKTEPTEGVATSYSKRDTLKYFTYVGYLDPSELPQGNISVIEPSKRKINTSNIQLHRPVHTLVHDFDKDGNDEVVVCEFGDLTGKLTLLTHKGDFNYQNTVLLNLPGSIKSIAKDMNKDGKDDLVVLTSQGREGIHIFYQEENLKFRMETPITFSPVYGSSWFEILDYNNDGYPDIVTVNGDNADKSYIHKPYHGLRIHINDGNNNFEEQYFYPMNGATRVVSNDFDQDGDFDFGILSTFPNYDQTPSYSFVYLENKNSGQFQFEPYRMDTSDLGRWMLMDIGDTDQDGDMDIILSSFSYSFTPVPKLLNEAWRNSDVDLLILENKLK</sequence>
<organism evidence="1 2">
    <name type="scientific">Maribacter cobaltidurans</name>
    <dbReference type="NCBI Taxonomy" id="1178778"/>
    <lineage>
        <taxon>Bacteria</taxon>
        <taxon>Pseudomonadati</taxon>
        <taxon>Bacteroidota</taxon>
        <taxon>Flavobacteriia</taxon>
        <taxon>Flavobacteriales</taxon>
        <taxon>Flavobacteriaceae</taxon>
        <taxon>Maribacter</taxon>
    </lineage>
</organism>
<dbReference type="EMBL" id="CP022957">
    <property type="protein sequence ID" value="ASV28875.1"/>
    <property type="molecule type" value="Genomic_DNA"/>
</dbReference>
<dbReference type="PANTHER" id="PTHR46580:SF4">
    <property type="entry name" value="ATP_GTP-BINDING PROTEIN"/>
    <property type="match status" value="1"/>
</dbReference>
<dbReference type="PROSITE" id="PS51257">
    <property type="entry name" value="PROKAR_LIPOPROTEIN"/>
    <property type="match status" value="1"/>
</dbReference>
<evidence type="ECO:0000313" key="1">
    <source>
        <dbReference type="EMBL" id="ASV28875.1"/>
    </source>
</evidence>
<dbReference type="RefSeq" id="WP_094995510.1">
    <property type="nucleotide sequence ID" value="NZ_BMJL01000001.1"/>
</dbReference>
<dbReference type="AlphaFoldDB" id="A0A223V0C7"/>
<reference evidence="1 2" key="1">
    <citation type="submission" date="2017-08" db="EMBL/GenBank/DDBJ databases">
        <title>The complete genome sequence of Maribacter sp. B1, isolated from deep-sea sediment.</title>
        <authorList>
            <person name="Wu Y.-H."/>
            <person name="Cheng H."/>
            <person name="Xu X.-W."/>
        </authorList>
    </citation>
    <scope>NUCLEOTIDE SEQUENCE [LARGE SCALE GENOMIC DNA]</scope>
    <source>
        <strain evidence="1 2">B1</strain>
    </source>
</reference>